<feature type="region of interest" description="Disordered" evidence="1">
    <location>
        <begin position="83"/>
        <end position="102"/>
    </location>
</feature>
<gene>
    <name evidence="2" type="ORF">CRENBAI_014129</name>
</gene>
<comment type="caution">
    <text evidence="2">The sequence shown here is derived from an EMBL/GenBank/DDBJ whole genome shotgun (WGS) entry which is preliminary data.</text>
</comment>
<protein>
    <submittedName>
        <fullName evidence="2">Uncharacterized protein</fullName>
    </submittedName>
</protein>
<reference evidence="2 3" key="1">
    <citation type="submission" date="2021-06" db="EMBL/GenBank/DDBJ databases">
        <authorList>
            <person name="Palmer J.M."/>
        </authorList>
    </citation>
    <scope>NUCLEOTIDE SEQUENCE [LARGE SCALE GENOMIC DNA]</scope>
    <source>
        <strain evidence="2 3">MEX-2019</strain>
        <tissue evidence="2">Muscle</tissue>
    </source>
</reference>
<organism evidence="2 3">
    <name type="scientific">Crenichthys baileyi</name>
    <name type="common">White River springfish</name>
    <dbReference type="NCBI Taxonomy" id="28760"/>
    <lineage>
        <taxon>Eukaryota</taxon>
        <taxon>Metazoa</taxon>
        <taxon>Chordata</taxon>
        <taxon>Craniata</taxon>
        <taxon>Vertebrata</taxon>
        <taxon>Euteleostomi</taxon>
        <taxon>Actinopterygii</taxon>
        <taxon>Neopterygii</taxon>
        <taxon>Teleostei</taxon>
        <taxon>Neoteleostei</taxon>
        <taxon>Acanthomorphata</taxon>
        <taxon>Ovalentaria</taxon>
        <taxon>Atherinomorphae</taxon>
        <taxon>Cyprinodontiformes</taxon>
        <taxon>Goodeidae</taxon>
        <taxon>Crenichthys</taxon>
    </lineage>
</organism>
<keyword evidence="3" id="KW-1185">Reference proteome</keyword>
<name>A0AAV9RCG3_9TELE</name>
<dbReference type="Proteomes" id="UP001311232">
    <property type="component" value="Unassembled WGS sequence"/>
</dbReference>
<evidence type="ECO:0000313" key="3">
    <source>
        <dbReference type="Proteomes" id="UP001311232"/>
    </source>
</evidence>
<sequence length="493" mass="51179">MWDLVGIFPASCEGDLTPGEPRCGAAGTILWHQTGSFLPPDRPGFPLRVSALPPRPTAVPGALAGAHVRPKISPFPLWGSSRCRNQTRPGARSPPLFGFPPGGSGQLSHPVAAGPLPLACHGPKQPRLSLIKQSPGWLPTRPRSFCQALSLQKQLLPGAPPSAAFCPISCWVFRVLPGASPNPGVGVATGKVWRDASYSFMEGLSAMASLRLSSPELVDGYSAPSAGPFVREPQPAATARSSEPQPAAAAGSSEPQPAPTAESSVPQPAAAGSSVPCLVPEEPEGGLPPLPRLVSEEPEVGLPPLSRLVPEEPVGGRPLLPRHVLEGPVGGLPPRPGPEHLMVSSGGCSRNSCLTPEHSLTHNMTHHSLTHNMTHHSLTHNMTHHGLTPGQTHYSLTPGQTRHSLTLLRLTTLCLGPNGTPGPSLRRGSGHAADLQTPRFVGSSGHAACLLTTCTSVAGPLTAFTSIAGLLTACTFAGVPDWVQKELVTSPCG</sequence>
<proteinExistence type="predicted"/>
<evidence type="ECO:0000313" key="2">
    <source>
        <dbReference type="EMBL" id="KAK5606888.1"/>
    </source>
</evidence>
<dbReference type="EMBL" id="JAHHUM010002045">
    <property type="protein sequence ID" value="KAK5606888.1"/>
    <property type="molecule type" value="Genomic_DNA"/>
</dbReference>
<dbReference type="AlphaFoldDB" id="A0AAV9RCG3"/>
<accession>A0AAV9RCG3</accession>
<evidence type="ECO:0000256" key="1">
    <source>
        <dbReference type="SAM" id="MobiDB-lite"/>
    </source>
</evidence>
<feature type="region of interest" description="Disordered" evidence="1">
    <location>
        <begin position="224"/>
        <end position="295"/>
    </location>
</feature>